<comment type="caution">
    <text evidence="1">The sequence shown here is derived from an EMBL/GenBank/DDBJ whole genome shotgun (WGS) entry which is preliminary data.</text>
</comment>
<protein>
    <submittedName>
        <fullName evidence="1">Uncharacterized protein</fullName>
    </submittedName>
</protein>
<evidence type="ECO:0000313" key="2">
    <source>
        <dbReference type="Proteomes" id="UP000551353"/>
    </source>
</evidence>
<organism evidence="1 2">
    <name type="scientific">Rhizobium mongolense</name>
    <dbReference type="NCBI Taxonomy" id="57676"/>
    <lineage>
        <taxon>Bacteria</taxon>
        <taxon>Pseudomonadati</taxon>
        <taxon>Pseudomonadota</taxon>
        <taxon>Alphaproteobacteria</taxon>
        <taxon>Hyphomicrobiales</taxon>
        <taxon>Rhizobiaceae</taxon>
        <taxon>Rhizobium/Agrobacterium group</taxon>
        <taxon>Rhizobium</taxon>
    </lineage>
</organism>
<proteinExistence type="predicted"/>
<evidence type="ECO:0000313" key="1">
    <source>
        <dbReference type="EMBL" id="MBB4233433.1"/>
    </source>
</evidence>
<gene>
    <name evidence="1" type="ORF">GGD56_007345</name>
</gene>
<keyword evidence="2" id="KW-1185">Reference proteome</keyword>
<sequence length="39" mass="4228">MTLRDCRAHDGAGIAFLSPFRQQCASRPHGVTEGRVKSA</sequence>
<name>A0ABR6J0Y8_9HYPH</name>
<reference evidence="1 2" key="1">
    <citation type="submission" date="2020-08" db="EMBL/GenBank/DDBJ databases">
        <title>Genomic Encyclopedia of Type Strains, Phase IV (KMG-V): Genome sequencing to study the core and pangenomes of soil and plant-associated prokaryotes.</title>
        <authorList>
            <person name="Whitman W."/>
        </authorList>
    </citation>
    <scope>NUCLEOTIDE SEQUENCE [LARGE SCALE GENOMIC DNA]</scope>
    <source>
        <strain evidence="1 2">SEMIA 4087</strain>
    </source>
</reference>
<accession>A0ABR6J0Y8</accession>
<dbReference type="Proteomes" id="UP000551353">
    <property type="component" value="Unassembled WGS sequence"/>
</dbReference>
<dbReference type="EMBL" id="JACIFX010000059">
    <property type="protein sequence ID" value="MBB4233433.1"/>
    <property type="molecule type" value="Genomic_DNA"/>
</dbReference>